<sequence>VRTAATATELDAEGRWILYRQADRTHRLSYSSLVVTAGASPVQVEVPAVGADRTFTVRTLEEAIALRGLLDAGKVGSALVVGGGYIGLEMAEALVARGCSVTVVERLGQVLPTLDPEPAAVVEEHVRQHVDLRLGTDATAVDLPGLDLAVVSVGVRPAATLAAAVGAQTGPAGALVVDPEMRTTVDGVWAAGDCVAPQHLVTGMPAYVPLGTTANKTGRVAGTVAAGGSARFAGIVGTAVVKVFDLEVARTGLTLAEAQAAGIPALATDVVHRTRAKYYPGGSALHVRLVHGQGGRLLGAQMVGREGAAQRIDVLATALQTGMTVADLTALDLAYAPPYSPVYDPILIAAESAARRGEPS</sequence>
<dbReference type="InterPro" id="IPR050260">
    <property type="entry name" value="FAD-bd_OxRdtase"/>
</dbReference>
<feature type="domain" description="Pyridine nucleotide-disulphide oxidoreductase dimerisation" evidence="7">
    <location>
        <begin position="239"/>
        <end position="341"/>
    </location>
</feature>
<dbReference type="Pfam" id="PF02852">
    <property type="entry name" value="Pyr_redox_dim"/>
    <property type="match status" value="1"/>
</dbReference>
<dbReference type="Pfam" id="PF07992">
    <property type="entry name" value="Pyr_redox_2"/>
    <property type="match status" value="1"/>
</dbReference>
<reference evidence="10" key="1">
    <citation type="journal article" date="2019" name="Int. J. Syst. Evol. Microbiol.">
        <title>The Global Catalogue of Microorganisms (GCM) 10K type strain sequencing project: providing services to taxonomists for standard genome sequencing and annotation.</title>
        <authorList>
            <consortium name="The Broad Institute Genomics Platform"/>
            <consortium name="The Broad Institute Genome Sequencing Center for Infectious Disease"/>
            <person name="Wu L."/>
            <person name="Ma J."/>
        </authorList>
    </citation>
    <scope>NUCLEOTIDE SEQUENCE [LARGE SCALE GENOMIC DNA]</scope>
    <source>
        <strain evidence="10">CGMCC 4.7317</strain>
    </source>
</reference>
<organism evidence="9 10">
    <name type="scientific">Longivirga aurantiaca</name>
    <dbReference type="NCBI Taxonomy" id="1837743"/>
    <lineage>
        <taxon>Bacteria</taxon>
        <taxon>Bacillati</taxon>
        <taxon>Actinomycetota</taxon>
        <taxon>Actinomycetes</taxon>
        <taxon>Sporichthyales</taxon>
        <taxon>Sporichthyaceae</taxon>
        <taxon>Longivirga</taxon>
    </lineage>
</organism>
<dbReference type="Gene3D" id="3.50.50.60">
    <property type="entry name" value="FAD/NAD(P)-binding domain"/>
    <property type="match status" value="2"/>
</dbReference>
<dbReference type="SUPFAM" id="SSF51905">
    <property type="entry name" value="FAD/NAD(P)-binding domain"/>
    <property type="match status" value="1"/>
</dbReference>
<evidence type="ECO:0000313" key="10">
    <source>
        <dbReference type="Proteomes" id="UP001596138"/>
    </source>
</evidence>
<keyword evidence="5" id="KW-0560">Oxidoreductase</keyword>
<evidence type="ECO:0000259" key="8">
    <source>
        <dbReference type="Pfam" id="PF07992"/>
    </source>
</evidence>
<comment type="cofactor">
    <cofactor evidence="1">
        <name>FAD</name>
        <dbReference type="ChEBI" id="CHEBI:57692"/>
    </cofactor>
</comment>
<dbReference type="PANTHER" id="PTHR43429:SF1">
    <property type="entry name" value="NAD(P)H SULFUR OXIDOREDUCTASE (COA-DEPENDENT)"/>
    <property type="match status" value="1"/>
</dbReference>
<dbReference type="InterPro" id="IPR016156">
    <property type="entry name" value="FAD/NAD-linked_Rdtase_dimer_sf"/>
</dbReference>
<feature type="domain" description="FAD/NAD(P)-binding" evidence="8">
    <location>
        <begin position="7"/>
        <end position="200"/>
    </location>
</feature>
<evidence type="ECO:0000259" key="7">
    <source>
        <dbReference type="Pfam" id="PF02852"/>
    </source>
</evidence>
<evidence type="ECO:0000256" key="6">
    <source>
        <dbReference type="ARBA" id="ARBA00023284"/>
    </source>
</evidence>
<dbReference type="InterPro" id="IPR004099">
    <property type="entry name" value="Pyr_nucl-diS_OxRdtase_dimer"/>
</dbReference>
<evidence type="ECO:0000256" key="4">
    <source>
        <dbReference type="ARBA" id="ARBA00022827"/>
    </source>
</evidence>
<dbReference type="SUPFAM" id="SSF55424">
    <property type="entry name" value="FAD/NAD-linked reductases, dimerisation (C-terminal) domain"/>
    <property type="match status" value="1"/>
</dbReference>
<keyword evidence="4" id="KW-0274">FAD</keyword>
<dbReference type="PANTHER" id="PTHR43429">
    <property type="entry name" value="PYRIDINE NUCLEOTIDE-DISULFIDE OXIDOREDUCTASE DOMAIN-CONTAINING"/>
    <property type="match status" value="1"/>
</dbReference>
<keyword evidence="6" id="KW-0676">Redox-active center</keyword>
<evidence type="ECO:0000313" key="9">
    <source>
        <dbReference type="EMBL" id="MFC6239535.1"/>
    </source>
</evidence>
<dbReference type="InterPro" id="IPR023753">
    <property type="entry name" value="FAD/NAD-binding_dom"/>
</dbReference>
<dbReference type="PRINTS" id="PR00368">
    <property type="entry name" value="FADPNR"/>
</dbReference>
<proteinExistence type="inferred from homology"/>
<dbReference type="Proteomes" id="UP001596138">
    <property type="component" value="Unassembled WGS sequence"/>
</dbReference>
<evidence type="ECO:0000256" key="2">
    <source>
        <dbReference type="ARBA" id="ARBA00009130"/>
    </source>
</evidence>
<comment type="caution">
    <text evidence="9">The sequence shown here is derived from an EMBL/GenBank/DDBJ whole genome shotgun (WGS) entry which is preliminary data.</text>
</comment>
<keyword evidence="10" id="KW-1185">Reference proteome</keyword>
<protein>
    <submittedName>
        <fullName evidence="9">FAD-dependent oxidoreductase</fullName>
    </submittedName>
</protein>
<evidence type="ECO:0000256" key="1">
    <source>
        <dbReference type="ARBA" id="ARBA00001974"/>
    </source>
</evidence>
<name>A0ABW1T609_9ACTN</name>
<accession>A0ABW1T609</accession>
<keyword evidence="3" id="KW-0285">Flavoprotein</keyword>
<comment type="similarity">
    <text evidence="2">Belongs to the class-III pyridine nucleotide-disulfide oxidoreductase family.</text>
</comment>
<dbReference type="EMBL" id="JBHSTI010000039">
    <property type="protein sequence ID" value="MFC6239535.1"/>
    <property type="molecule type" value="Genomic_DNA"/>
</dbReference>
<evidence type="ECO:0000256" key="5">
    <source>
        <dbReference type="ARBA" id="ARBA00023002"/>
    </source>
</evidence>
<dbReference type="InterPro" id="IPR036188">
    <property type="entry name" value="FAD/NAD-bd_sf"/>
</dbReference>
<gene>
    <name evidence="9" type="ORF">ACFQGU_16800</name>
</gene>
<feature type="non-terminal residue" evidence="9">
    <location>
        <position position="1"/>
    </location>
</feature>
<evidence type="ECO:0000256" key="3">
    <source>
        <dbReference type="ARBA" id="ARBA00022630"/>
    </source>
</evidence>
<dbReference type="RefSeq" id="WP_386768854.1">
    <property type="nucleotide sequence ID" value="NZ_JBHSTI010000039.1"/>
</dbReference>